<protein>
    <submittedName>
        <fullName evidence="4">Arginine deiminase-related protein</fullName>
    </submittedName>
</protein>
<dbReference type="InterPro" id="IPR033199">
    <property type="entry name" value="DDAH-like"/>
</dbReference>
<evidence type="ECO:0000256" key="3">
    <source>
        <dbReference type="SAM" id="MobiDB-lite"/>
    </source>
</evidence>
<dbReference type="Proteomes" id="UP001500707">
    <property type="component" value="Unassembled WGS sequence"/>
</dbReference>
<evidence type="ECO:0000313" key="4">
    <source>
        <dbReference type="EMBL" id="GAA3568755.1"/>
    </source>
</evidence>
<dbReference type="NCBIfam" id="NF045659">
    <property type="entry name" value="DiMArgaseDdahMtb"/>
    <property type="match status" value="1"/>
</dbReference>
<proteinExistence type="inferred from homology"/>
<dbReference type="PANTHER" id="PTHR12737:SF9">
    <property type="entry name" value="DIMETHYLARGININASE"/>
    <property type="match status" value="1"/>
</dbReference>
<accession>A0ABP6XN53</accession>
<dbReference type="RefSeq" id="WP_346184183.1">
    <property type="nucleotide sequence ID" value="NZ_BAABCE010000011.1"/>
</dbReference>
<sequence length="293" mass="32318">MQQDTSSAHRKTAAPGGRPVRTVRPRRYLMCSPVHFDVVYSINPWMEPEKPTDAALAVAQWERLRSLYLGLGHEVELIEPVAGLPDMVFAANGATVVDGRVLAARFRHEQRAAEGPAYADWFRARGYDVHDAFHVNEGEGDYLVTGDRILAGTGFRTDRRSHAEAEHFLGLPVVTLDLVDPRFYHLDTALAVLDHEEIMYYPAAFTAEGRATLRELYPDAIEATEDDAAVFGLNAVSDGRHVLLPEQATHLIDELWARGFVPIGVDLSELLKSGGSSKCCTLEIRDAEPEAGA</sequence>
<evidence type="ECO:0000256" key="2">
    <source>
        <dbReference type="ARBA" id="ARBA00022801"/>
    </source>
</evidence>
<evidence type="ECO:0000313" key="5">
    <source>
        <dbReference type="Proteomes" id="UP001500707"/>
    </source>
</evidence>
<dbReference type="Gene3D" id="3.75.10.10">
    <property type="entry name" value="L-arginine/glycine Amidinotransferase, Chain A"/>
    <property type="match status" value="1"/>
</dbReference>
<dbReference type="SUPFAM" id="SSF55909">
    <property type="entry name" value="Pentein"/>
    <property type="match status" value="1"/>
</dbReference>
<dbReference type="PANTHER" id="PTHR12737">
    <property type="entry name" value="DIMETHYLARGININE DIMETHYLAMINOHYDROLASE"/>
    <property type="match status" value="1"/>
</dbReference>
<reference evidence="5" key="1">
    <citation type="journal article" date="2019" name="Int. J. Syst. Evol. Microbiol.">
        <title>The Global Catalogue of Microorganisms (GCM) 10K type strain sequencing project: providing services to taxonomists for standard genome sequencing and annotation.</title>
        <authorList>
            <consortium name="The Broad Institute Genomics Platform"/>
            <consortium name="The Broad Institute Genome Sequencing Center for Infectious Disease"/>
            <person name="Wu L."/>
            <person name="Ma J."/>
        </authorList>
    </citation>
    <scope>NUCLEOTIDE SEQUENCE [LARGE SCALE GENOMIC DNA]</scope>
    <source>
        <strain evidence="5">JCM 17656</strain>
    </source>
</reference>
<dbReference type="EMBL" id="BAABCE010000011">
    <property type="protein sequence ID" value="GAA3568755.1"/>
    <property type="molecule type" value="Genomic_DNA"/>
</dbReference>
<comment type="caution">
    <text evidence="4">The sequence shown here is derived from an EMBL/GenBank/DDBJ whole genome shotgun (WGS) entry which is preliminary data.</text>
</comment>
<evidence type="ECO:0000256" key="1">
    <source>
        <dbReference type="ARBA" id="ARBA00008532"/>
    </source>
</evidence>
<name>A0ABP6XN53_9ACTN</name>
<organism evidence="4 5">
    <name type="scientific">Streptomyces osmaniensis</name>
    <dbReference type="NCBI Taxonomy" id="593134"/>
    <lineage>
        <taxon>Bacteria</taxon>
        <taxon>Bacillati</taxon>
        <taxon>Actinomycetota</taxon>
        <taxon>Actinomycetes</taxon>
        <taxon>Kitasatosporales</taxon>
        <taxon>Streptomycetaceae</taxon>
        <taxon>Streptomyces</taxon>
    </lineage>
</organism>
<keyword evidence="2" id="KW-0378">Hydrolase</keyword>
<comment type="similarity">
    <text evidence="1">Belongs to the DDAH family.</text>
</comment>
<feature type="region of interest" description="Disordered" evidence="3">
    <location>
        <begin position="1"/>
        <end position="20"/>
    </location>
</feature>
<keyword evidence="5" id="KW-1185">Reference proteome</keyword>
<dbReference type="Pfam" id="PF19420">
    <property type="entry name" value="DDAH_eukar"/>
    <property type="match status" value="1"/>
</dbReference>
<gene>
    <name evidence="4" type="ORF">GCM10022295_58230</name>
</gene>